<keyword evidence="5 7" id="KW-1133">Transmembrane helix</keyword>
<sequence>MPVPETVLVKEKAFAKKKIPIAHKQTRRQQQYFFITAGILFVICFMQIDLSFTQFQAGMARIPSVLEMMMQLSFAELPELASEMVVSLVTAFLSLVLSILFAVVLSFLAARNTTPNKYFGMLLRFLFMIIRAIPATVWVLIAVASIGFGTMAGVLGLIFPTLSYLVKSFSAQIEEVGQETIEALQSVGATWWHIVFRGLIPTLLTSFLAITAFRFEMNVAESVILGMVGAGGIGLLIQGYISFYDFSSLSLGIIMVFITMFTLEFMTNQIRRRMSH</sequence>
<evidence type="ECO:0000256" key="5">
    <source>
        <dbReference type="ARBA" id="ARBA00022989"/>
    </source>
</evidence>
<dbReference type="PANTHER" id="PTHR30043">
    <property type="entry name" value="PHOSPHONATES TRANSPORT SYSTEM PERMEASE PROTEIN"/>
    <property type="match status" value="1"/>
</dbReference>
<dbReference type="InterPro" id="IPR000515">
    <property type="entry name" value="MetI-like"/>
</dbReference>
<dbReference type="PANTHER" id="PTHR30043:SF1">
    <property type="entry name" value="ABC TRANSPORT SYSTEM PERMEASE PROTEIN P69"/>
    <property type="match status" value="1"/>
</dbReference>
<feature type="domain" description="ABC transmembrane type-1" evidence="8">
    <location>
        <begin position="84"/>
        <end position="267"/>
    </location>
</feature>
<keyword evidence="2 7" id="KW-0813">Transport</keyword>
<evidence type="ECO:0000256" key="3">
    <source>
        <dbReference type="ARBA" id="ARBA00022475"/>
    </source>
</evidence>
<dbReference type="SUPFAM" id="SSF161098">
    <property type="entry name" value="MetI-like"/>
    <property type="match status" value="1"/>
</dbReference>
<dbReference type="Pfam" id="PF00528">
    <property type="entry name" value="BPD_transp_1"/>
    <property type="match status" value="1"/>
</dbReference>
<keyword evidence="6 7" id="KW-0472">Membrane</keyword>
<proteinExistence type="inferred from homology"/>
<dbReference type="Proteomes" id="UP000288024">
    <property type="component" value="Unassembled WGS sequence"/>
</dbReference>
<evidence type="ECO:0000313" key="10">
    <source>
        <dbReference type="Proteomes" id="UP000288024"/>
    </source>
</evidence>
<comment type="similarity">
    <text evidence="7">Belongs to the binding-protein-dependent transport system permease family.</text>
</comment>
<evidence type="ECO:0000256" key="7">
    <source>
        <dbReference type="RuleBase" id="RU363032"/>
    </source>
</evidence>
<dbReference type="GO" id="GO:0055085">
    <property type="term" value="P:transmembrane transport"/>
    <property type="evidence" value="ECO:0007669"/>
    <property type="project" value="InterPro"/>
</dbReference>
<feature type="transmembrane region" description="Helical" evidence="7">
    <location>
        <begin position="32"/>
        <end position="52"/>
    </location>
</feature>
<evidence type="ECO:0000259" key="8">
    <source>
        <dbReference type="PROSITE" id="PS50928"/>
    </source>
</evidence>
<dbReference type="CDD" id="cd06261">
    <property type="entry name" value="TM_PBP2"/>
    <property type="match status" value="1"/>
</dbReference>
<dbReference type="GO" id="GO:0005886">
    <property type="term" value="C:plasma membrane"/>
    <property type="evidence" value="ECO:0007669"/>
    <property type="project" value="UniProtKB-SubCell"/>
</dbReference>
<evidence type="ECO:0000256" key="4">
    <source>
        <dbReference type="ARBA" id="ARBA00022692"/>
    </source>
</evidence>
<feature type="transmembrane region" description="Helical" evidence="7">
    <location>
        <begin position="247"/>
        <end position="266"/>
    </location>
</feature>
<dbReference type="EMBL" id="RZTZ01000005">
    <property type="protein sequence ID" value="RVT61663.1"/>
    <property type="molecule type" value="Genomic_DNA"/>
</dbReference>
<evidence type="ECO:0000256" key="6">
    <source>
        <dbReference type="ARBA" id="ARBA00023136"/>
    </source>
</evidence>
<dbReference type="PROSITE" id="PS50928">
    <property type="entry name" value="ABC_TM1"/>
    <property type="match status" value="1"/>
</dbReference>
<feature type="transmembrane region" description="Helical" evidence="7">
    <location>
        <begin position="84"/>
        <end position="108"/>
    </location>
</feature>
<comment type="caution">
    <text evidence="9">The sequence shown here is derived from an EMBL/GenBank/DDBJ whole genome shotgun (WGS) entry which is preliminary data.</text>
</comment>
<organism evidence="9 10">
    <name type="scientific">Niallia taxi</name>
    <dbReference type="NCBI Taxonomy" id="2499688"/>
    <lineage>
        <taxon>Bacteria</taxon>
        <taxon>Bacillati</taxon>
        <taxon>Bacillota</taxon>
        <taxon>Bacilli</taxon>
        <taxon>Bacillales</taxon>
        <taxon>Bacillaceae</taxon>
        <taxon>Niallia</taxon>
    </lineage>
</organism>
<evidence type="ECO:0000256" key="2">
    <source>
        <dbReference type="ARBA" id="ARBA00022448"/>
    </source>
</evidence>
<evidence type="ECO:0000256" key="1">
    <source>
        <dbReference type="ARBA" id="ARBA00004651"/>
    </source>
</evidence>
<feature type="transmembrane region" description="Helical" evidence="7">
    <location>
        <begin position="194"/>
        <end position="215"/>
    </location>
</feature>
<feature type="transmembrane region" description="Helical" evidence="7">
    <location>
        <begin position="129"/>
        <end position="159"/>
    </location>
</feature>
<feature type="transmembrane region" description="Helical" evidence="7">
    <location>
        <begin position="222"/>
        <end position="241"/>
    </location>
</feature>
<dbReference type="InterPro" id="IPR035906">
    <property type="entry name" value="MetI-like_sf"/>
</dbReference>
<reference evidence="9 10" key="1">
    <citation type="submission" date="2019-01" db="EMBL/GenBank/DDBJ databases">
        <title>Bacillus sp. M5HDSG1-1, whole genome shotgun sequence.</title>
        <authorList>
            <person name="Tuo L."/>
        </authorList>
    </citation>
    <scope>NUCLEOTIDE SEQUENCE [LARGE SCALE GENOMIC DNA]</scope>
    <source>
        <strain evidence="9 10">M5HDSG1-1</strain>
    </source>
</reference>
<keyword evidence="3" id="KW-1003">Cell membrane</keyword>
<name>A0A3S2U9Q1_9BACI</name>
<comment type="subcellular location">
    <subcellularLocation>
        <location evidence="1 7">Cell membrane</location>
        <topology evidence="1 7">Multi-pass membrane protein</topology>
    </subcellularLocation>
</comment>
<evidence type="ECO:0000313" key="9">
    <source>
        <dbReference type="EMBL" id="RVT61663.1"/>
    </source>
</evidence>
<protein>
    <submittedName>
        <fullName evidence="9">Phosphate/phosphonate ABC transporter permease</fullName>
    </submittedName>
</protein>
<dbReference type="AlphaFoldDB" id="A0A3S2U9Q1"/>
<keyword evidence="10" id="KW-1185">Reference proteome</keyword>
<gene>
    <name evidence="9" type="ORF">EM808_14095</name>
</gene>
<keyword evidence="4 7" id="KW-0812">Transmembrane</keyword>
<accession>A0A3S2U9Q1</accession>
<dbReference type="Gene3D" id="1.10.3720.10">
    <property type="entry name" value="MetI-like"/>
    <property type="match status" value="1"/>
</dbReference>